<keyword evidence="1" id="KW-0812">Transmembrane</keyword>
<dbReference type="SUPFAM" id="SSF48208">
    <property type="entry name" value="Six-hairpin glycosidases"/>
    <property type="match status" value="1"/>
</dbReference>
<dbReference type="AlphaFoldDB" id="A0A2S7FET4"/>
<accession>A0A2S7FET4</accession>
<evidence type="ECO:0000256" key="1">
    <source>
        <dbReference type="SAM" id="Phobius"/>
    </source>
</evidence>
<evidence type="ECO:0000313" key="2">
    <source>
        <dbReference type="EMBL" id="PPV17325.1"/>
    </source>
</evidence>
<comment type="caution">
    <text evidence="2">The sequence shown here is derived from an EMBL/GenBank/DDBJ whole genome shotgun (WGS) entry which is preliminary data.</text>
</comment>
<evidence type="ECO:0000313" key="3">
    <source>
        <dbReference type="Proteomes" id="UP000238081"/>
    </source>
</evidence>
<reference evidence="2 3" key="1">
    <citation type="submission" date="2016-01" db="EMBL/GenBank/DDBJ databases">
        <title>Characterization of the Clostridium difficile lineages that are prevalent in Hong Kong and China.</title>
        <authorList>
            <person name="Kwok J.S.-L."/>
            <person name="Lam W.-Y."/>
            <person name="Ip M."/>
            <person name="Chan T.-F."/>
            <person name="Hawkey P.M."/>
            <person name="Tsui S.K.-W."/>
        </authorList>
    </citation>
    <scope>NUCLEOTIDE SEQUENCE [LARGE SCALE GENOMIC DNA]</scope>
    <source>
        <strain evidence="2 3">300064</strain>
    </source>
</reference>
<gene>
    <name evidence="2" type="ORF">AWN73_08380</name>
</gene>
<organism evidence="2 3">
    <name type="scientific">Clostridium butyricum</name>
    <dbReference type="NCBI Taxonomy" id="1492"/>
    <lineage>
        <taxon>Bacteria</taxon>
        <taxon>Bacillati</taxon>
        <taxon>Bacillota</taxon>
        <taxon>Clostridia</taxon>
        <taxon>Eubacteriales</taxon>
        <taxon>Clostridiaceae</taxon>
        <taxon>Clostridium</taxon>
    </lineage>
</organism>
<dbReference type="Proteomes" id="UP000238081">
    <property type="component" value="Unassembled WGS sequence"/>
</dbReference>
<dbReference type="GO" id="GO:0005975">
    <property type="term" value="P:carbohydrate metabolic process"/>
    <property type="evidence" value="ECO:0007669"/>
    <property type="project" value="InterPro"/>
</dbReference>
<keyword evidence="1" id="KW-1133">Transmembrane helix</keyword>
<dbReference type="EMBL" id="LRDH01000035">
    <property type="protein sequence ID" value="PPV17325.1"/>
    <property type="molecule type" value="Genomic_DNA"/>
</dbReference>
<protein>
    <recommendedName>
        <fullName evidence="4">Cellobiose phosphorylase</fullName>
    </recommendedName>
</protein>
<sequence length="1047" mass="121270">MKREIVVKSDYIDKSGYYTIENYDRKLPFASFMAGIAGIHGIPMWSFYVNRGQAISSIGIRDKDNCIMEFFPANEAYKMVYTNGFRTFIKVIYENKEEEVIEPFGVTTSDLIERTIKIKNNELKLIEINNEKNLKTEVTYFTIPNEDFAALSRKVKVTNLNDENIKVEILDGLTSVLPYGSKNIEYKEIGNTLRSWMEGYIIDGNTAIYKVRSSTGDSTKMDEVKNGYFYCAFDYSEKSLKPIVDPEKIFGFDTSLKEPVEFYENSISSLSKEDKCYNKVPCAFAGNTEELEPQKSTVIYSYIGYMNSIEEISTAQEKIINKEYFEEKCEEGNEIIDNALKCVETESAYPLFDEYIKQCYMDNVLRGGYPLKIGGKIYYVYSRKHGDLERDYNFFSIEPNFYSQGNGNFRDVNQNRRMDNYIHPFVGTENIKLFNELVQLDGYNPLVIKGKKLYVDDNGRKEILKLINNDASKLEEILKTKFTVGEVYSEIRKLNNYNNKDIEDILEKIVFIAKEDNEADFGEGFWIDHWTYNLDLIEEYLNIYPDKLKELLIEDKGYKFFNSPEYVLPREERYELDNEKVRQYVCLGKKGNVQPWVRDKNGNIYKVNLLTKLVMLAGTKFMSLDNMGFGIEMEGGKPGWNDAMNGLPGLLGSSFAETAELQRLLLFIRQNLNVVEGSLQVPLEFYTAMTEVNGMLSDALDNKVTQFDYWNKVSNIKEVYRASTNYEVSGENKEIYVCELEDLLNKMIEKINIGIKEIKKLNDGKIPTFMYYDVVKYELNEKNQVRPLEFKVNFLPMFLEGAARYLKIVNNIKEKHEIYDTTINSDVYDKKLKMYKTSESLEAVSFEIGRARTFTPGWLERESVFMHMEFKYILELIKSGLYDEFFESIKSAMPPFMDPEVYGRSILENSSFIASSSNPDEHNHGRGFVARLSGTTVEMLNIWKLMMVGNKLFTYKDEVLTFELNPILSKDFFKNGVIKTTLLGSIKLTYINPENKNTFGEDKGIINKLKIVDFDGNEHEFYGNKICGEMSLKIRDKKIKEIEAVIL</sequence>
<feature type="transmembrane region" description="Helical" evidence="1">
    <location>
        <begin position="27"/>
        <end position="48"/>
    </location>
</feature>
<keyword evidence="1" id="KW-0472">Membrane</keyword>
<evidence type="ECO:0008006" key="4">
    <source>
        <dbReference type="Google" id="ProtNLM"/>
    </source>
</evidence>
<name>A0A2S7FET4_CLOBU</name>
<proteinExistence type="predicted"/>
<dbReference type="RefSeq" id="WP_043663943.1">
    <property type="nucleotide sequence ID" value="NZ_JSEG01000009.1"/>
</dbReference>
<dbReference type="InterPro" id="IPR008928">
    <property type="entry name" value="6-hairpin_glycosidase_sf"/>
</dbReference>